<organism evidence="2 3">
    <name type="scientific">Ficus carica</name>
    <name type="common">Common fig</name>
    <dbReference type="NCBI Taxonomy" id="3494"/>
    <lineage>
        <taxon>Eukaryota</taxon>
        <taxon>Viridiplantae</taxon>
        <taxon>Streptophyta</taxon>
        <taxon>Embryophyta</taxon>
        <taxon>Tracheophyta</taxon>
        <taxon>Spermatophyta</taxon>
        <taxon>Magnoliopsida</taxon>
        <taxon>eudicotyledons</taxon>
        <taxon>Gunneridae</taxon>
        <taxon>Pentapetalae</taxon>
        <taxon>rosids</taxon>
        <taxon>fabids</taxon>
        <taxon>Rosales</taxon>
        <taxon>Moraceae</taxon>
        <taxon>Ficeae</taxon>
        <taxon>Ficus</taxon>
    </lineage>
</organism>
<comment type="caution">
    <text evidence="2">The sequence shown here is derived from an EMBL/GenBank/DDBJ whole genome shotgun (WGS) entry which is preliminary data.</text>
</comment>
<reference evidence="2" key="1">
    <citation type="submission" date="2023-07" db="EMBL/GenBank/DDBJ databases">
        <title>draft genome sequence of fig (Ficus carica).</title>
        <authorList>
            <person name="Takahashi T."/>
            <person name="Nishimura K."/>
        </authorList>
    </citation>
    <scope>NUCLEOTIDE SEQUENCE</scope>
</reference>
<feature type="region of interest" description="Disordered" evidence="1">
    <location>
        <begin position="83"/>
        <end position="135"/>
    </location>
</feature>
<evidence type="ECO:0000313" key="3">
    <source>
        <dbReference type="Proteomes" id="UP001187192"/>
    </source>
</evidence>
<protein>
    <submittedName>
        <fullName evidence="2">Uncharacterized protein</fullName>
    </submittedName>
</protein>
<keyword evidence="3" id="KW-1185">Reference proteome</keyword>
<dbReference type="Proteomes" id="UP001187192">
    <property type="component" value="Unassembled WGS sequence"/>
</dbReference>
<sequence>MPSASSPLQTLYIELSKEPSKCKLNSSRKWEIKFSMILESTQNIHSPNSFISVMLSTCQNSYQTFSGIERVITQSPLKSPQFHSIPQFSFSKTTQNTDQPVKHRSTPSPGSLTSQDGNNSWIKNGKGSRVTDQLS</sequence>
<gene>
    <name evidence="2" type="ORF">TIFTF001_018660</name>
</gene>
<name>A0AA88ACX0_FICCA</name>
<accession>A0AA88ACX0</accession>
<feature type="compositionally biased region" description="Polar residues" evidence="1">
    <location>
        <begin position="83"/>
        <end position="99"/>
    </location>
</feature>
<dbReference type="AlphaFoldDB" id="A0AA88ACX0"/>
<proteinExistence type="predicted"/>
<feature type="compositionally biased region" description="Polar residues" evidence="1">
    <location>
        <begin position="106"/>
        <end position="122"/>
    </location>
</feature>
<dbReference type="EMBL" id="BTGU01000031">
    <property type="protein sequence ID" value="GMN49500.1"/>
    <property type="molecule type" value="Genomic_DNA"/>
</dbReference>
<evidence type="ECO:0000313" key="2">
    <source>
        <dbReference type="EMBL" id="GMN49500.1"/>
    </source>
</evidence>
<evidence type="ECO:0000256" key="1">
    <source>
        <dbReference type="SAM" id="MobiDB-lite"/>
    </source>
</evidence>